<dbReference type="NCBIfam" id="TIGR00008">
    <property type="entry name" value="infA"/>
    <property type="match status" value="1"/>
</dbReference>
<dbReference type="HOGENOM" id="CLU_151267_0_1_14"/>
<dbReference type="PANTHER" id="PTHR33370:SF1">
    <property type="entry name" value="TRANSLATION INITIATION FACTOR IF-1, CHLOROPLASTIC"/>
    <property type="match status" value="1"/>
</dbReference>
<evidence type="ECO:0000256" key="1">
    <source>
        <dbReference type="ARBA" id="ARBA00010939"/>
    </source>
</evidence>
<dbReference type="Pfam" id="PF01176">
    <property type="entry name" value="eIF-1a"/>
    <property type="match status" value="1"/>
</dbReference>
<comment type="subunit">
    <text evidence="4">Component of the 30S ribosomal translation pre-initiation complex which assembles on the 30S ribosome in the order IF-2 and IF-3, IF-1 and N-formylmethionyl-tRNA(fMet); mRNA recruitment can occur at any time during PIC assembly.</text>
</comment>
<evidence type="ECO:0000256" key="4">
    <source>
        <dbReference type="HAMAP-Rule" id="MF_00075"/>
    </source>
</evidence>
<evidence type="ECO:0000313" key="7">
    <source>
        <dbReference type="EMBL" id="CAP18550.1"/>
    </source>
</evidence>
<dbReference type="SUPFAM" id="SSF50249">
    <property type="entry name" value="Nucleic acid-binding proteins"/>
    <property type="match status" value="1"/>
</dbReference>
<dbReference type="GO" id="GO:0003743">
    <property type="term" value="F:translation initiation factor activity"/>
    <property type="evidence" value="ECO:0007669"/>
    <property type="project" value="UniProtKB-UniRule"/>
</dbReference>
<feature type="domain" description="S1-like" evidence="6">
    <location>
        <begin position="35"/>
        <end position="79"/>
    </location>
</feature>
<name>B3R013_PHYMT</name>
<dbReference type="GO" id="GO:0043022">
    <property type="term" value="F:ribosome binding"/>
    <property type="evidence" value="ECO:0007669"/>
    <property type="project" value="UniProtKB-UniRule"/>
</dbReference>
<dbReference type="KEGG" id="pml:ATP_00363"/>
<reference evidence="7 8" key="1">
    <citation type="journal article" date="2008" name="BMC Genomics">
        <title>The linear chromosome of the plant-pathogenic mycoplasma 'Candidatus Phytoplasma mali'.</title>
        <authorList>
            <person name="Kube M."/>
            <person name="Schneider B."/>
            <person name="Kuhl H."/>
            <person name="Dandekar T."/>
            <person name="Heitmann K."/>
            <person name="Migdoll A.M."/>
            <person name="Reinhardt R."/>
            <person name="Seemueller E."/>
        </authorList>
    </citation>
    <scope>NUCLEOTIDE SEQUENCE [LARGE SCALE GENOMIC DNA]</scope>
    <source>
        <strain evidence="7 8">AT</strain>
    </source>
</reference>
<sequence length="79" mass="9125">MLKQNSKEELLQVDAKVIEVLPNANTKFKVRLISNNKIILAHVSGKIRINKIRVLLGDRVKVEISAYNFNEGRIVYRYT</sequence>
<accession>B3R013</accession>
<dbReference type="HAMAP" id="MF_00075">
    <property type="entry name" value="IF_1"/>
    <property type="match status" value="1"/>
</dbReference>
<keyword evidence="3 4" id="KW-0648">Protein biosynthesis</keyword>
<keyword evidence="4" id="KW-0963">Cytoplasm</keyword>
<evidence type="ECO:0000256" key="2">
    <source>
        <dbReference type="ARBA" id="ARBA00022540"/>
    </source>
</evidence>
<dbReference type="PROSITE" id="PS50832">
    <property type="entry name" value="S1_IF1_TYPE"/>
    <property type="match status" value="1"/>
</dbReference>
<keyword evidence="4" id="KW-0699">rRNA-binding</keyword>
<organism evidence="7 8">
    <name type="scientific">Phytoplasma mali (strain AT)</name>
    <dbReference type="NCBI Taxonomy" id="482235"/>
    <lineage>
        <taxon>Bacteria</taxon>
        <taxon>Bacillati</taxon>
        <taxon>Mycoplasmatota</taxon>
        <taxon>Mollicutes</taxon>
        <taxon>Acholeplasmatales</taxon>
        <taxon>Acholeplasmataceae</taxon>
        <taxon>Candidatus Phytoplasma</taxon>
        <taxon>16SrX (Apple proliferation group)</taxon>
    </lineage>
</organism>
<dbReference type="GO" id="GO:0005829">
    <property type="term" value="C:cytosol"/>
    <property type="evidence" value="ECO:0007669"/>
    <property type="project" value="TreeGrafter"/>
</dbReference>
<dbReference type="PANTHER" id="PTHR33370">
    <property type="entry name" value="TRANSLATION INITIATION FACTOR IF-1, CHLOROPLASTIC"/>
    <property type="match status" value="1"/>
</dbReference>
<dbReference type="GO" id="GO:0019843">
    <property type="term" value="F:rRNA binding"/>
    <property type="evidence" value="ECO:0007669"/>
    <property type="project" value="UniProtKB-UniRule"/>
</dbReference>
<dbReference type="eggNOG" id="COG0361">
    <property type="taxonomic scope" value="Bacteria"/>
</dbReference>
<comment type="subcellular location">
    <subcellularLocation>
        <location evidence="4">Cytoplasm</location>
    </subcellularLocation>
</comment>
<protein>
    <recommendedName>
        <fullName evidence="4 5">Translation initiation factor IF-1</fullName>
    </recommendedName>
</protein>
<dbReference type="Proteomes" id="UP000002020">
    <property type="component" value="Chromosome"/>
</dbReference>
<evidence type="ECO:0000259" key="6">
    <source>
        <dbReference type="PROSITE" id="PS50832"/>
    </source>
</evidence>
<evidence type="ECO:0000256" key="5">
    <source>
        <dbReference type="NCBIfam" id="TIGR00008"/>
    </source>
</evidence>
<dbReference type="EMBL" id="CU469464">
    <property type="protein sequence ID" value="CAP18550.1"/>
    <property type="molecule type" value="Genomic_DNA"/>
</dbReference>
<dbReference type="InterPro" id="IPR006196">
    <property type="entry name" value="RNA-binding_domain_S1_IF1"/>
</dbReference>
<dbReference type="Gene3D" id="2.40.50.140">
    <property type="entry name" value="Nucleic acid-binding proteins"/>
    <property type="match status" value="1"/>
</dbReference>
<gene>
    <name evidence="4 7" type="primary">infA</name>
    <name evidence="7" type="ordered locus">ATP_00363</name>
</gene>
<keyword evidence="2 4" id="KW-0396">Initiation factor</keyword>
<evidence type="ECO:0000256" key="3">
    <source>
        <dbReference type="ARBA" id="ARBA00022917"/>
    </source>
</evidence>
<dbReference type="STRING" id="37692.ATP_00363"/>
<evidence type="ECO:0000313" key="8">
    <source>
        <dbReference type="Proteomes" id="UP000002020"/>
    </source>
</evidence>
<dbReference type="AlphaFoldDB" id="B3R013"/>
<comment type="function">
    <text evidence="4">One of the essential components for the initiation of protein synthesis. Stabilizes the binding of IF-2 and IF-3 on the 30S subunit to which N-formylmethionyl-tRNA(fMet) subsequently binds. Helps modulate mRNA selection, yielding the 30S pre-initiation complex (PIC). Upon addition of the 50S ribosomal subunit IF-1, IF-2 and IF-3 are released leaving the mature 70S translation initiation complex.</text>
</comment>
<proteinExistence type="inferred from homology"/>
<keyword evidence="8" id="KW-1185">Reference proteome</keyword>
<dbReference type="InterPro" id="IPR012340">
    <property type="entry name" value="NA-bd_OB-fold"/>
</dbReference>
<keyword evidence="4" id="KW-0694">RNA-binding</keyword>
<dbReference type="InterPro" id="IPR004368">
    <property type="entry name" value="TIF_IF1"/>
</dbReference>
<comment type="similarity">
    <text evidence="1 4">Belongs to the IF-1 family.</text>
</comment>